<reference evidence="3 4" key="1">
    <citation type="submission" date="2024-09" db="EMBL/GenBank/DDBJ databases">
        <title>Chromosome-scale assembly of Riccia sorocarpa.</title>
        <authorList>
            <person name="Paukszto L."/>
        </authorList>
    </citation>
    <scope>NUCLEOTIDE SEQUENCE [LARGE SCALE GENOMIC DNA]</scope>
    <source>
        <strain evidence="3">LP-2024</strain>
        <tissue evidence="3">Aerial parts of the thallus</tissue>
    </source>
</reference>
<accession>A0ABD3I0J9</accession>
<organism evidence="3 4">
    <name type="scientific">Riccia sorocarpa</name>
    <dbReference type="NCBI Taxonomy" id="122646"/>
    <lineage>
        <taxon>Eukaryota</taxon>
        <taxon>Viridiplantae</taxon>
        <taxon>Streptophyta</taxon>
        <taxon>Embryophyta</taxon>
        <taxon>Marchantiophyta</taxon>
        <taxon>Marchantiopsida</taxon>
        <taxon>Marchantiidae</taxon>
        <taxon>Marchantiales</taxon>
        <taxon>Ricciaceae</taxon>
        <taxon>Riccia</taxon>
    </lineage>
</organism>
<keyword evidence="1" id="KW-0175">Coiled coil</keyword>
<sequence>MENVGSIEEGPETSRRRSAPDVNTTGANNKRSKIPGLEELKADIMVRQRRVETARNETTNLRSTIVEARKKLHVADSSITRAEESLKKEKSVCNELETDRSAVEKEKQELEMRLENGGFDEKNPEDMKLLAKLEQEEEDLNEKFSGVLSKLDEIARRE</sequence>
<name>A0ABD3I0J9_9MARC</name>
<feature type="region of interest" description="Disordered" evidence="2">
    <location>
        <begin position="1"/>
        <end position="37"/>
    </location>
</feature>
<keyword evidence="4" id="KW-1185">Reference proteome</keyword>
<feature type="coiled-coil region" evidence="1">
    <location>
        <begin position="37"/>
        <end position="150"/>
    </location>
</feature>
<gene>
    <name evidence="3" type="ORF">R1sor_011323</name>
</gene>
<protein>
    <recommendedName>
        <fullName evidence="5">Tropomyosin</fullName>
    </recommendedName>
</protein>
<evidence type="ECO:0008006" key="5">
    <source>
        <dbReference type="Google" id="ProtNLM"/>
    </source>
</evidence>
<dbReference type="AlphaFoldDB" id="A0ABD3I0J9"/>
<evidence type="ECO:0000313" key="4">
    <source>
        <dbReference type="Proteomes" id="UP001633002"/>
    </source>
</evidence>
<evidence type="ECO:0000256" key="2">
    <source>
        <dbReference type="SAM" id="MobiDB-lite"/>
    </source>
</evidence>
<evidence type="ECO:0000256" key="1">
    <source>
        <dbReference type="SAM" id="Coils"/>
    </source>
</evidence>
<dbReference type="Proteomes" id="UP001633002">
    <property type="component" value="Unassembled WGS sequence"/>
</dbReference>
<proteinExistence type="predicted"/>
<comment type="caution">
    <text evidence="3">The sequence shown here is derived from an EMBL/GenBank/DDBJ whole genome shotgun (WGS) entry which is preliminary data.</text>
</comment>
<evidence type="ECO:0000313" key="3">
    <source>
        <dbReference type="EMBL" id="KAL3697247.1"/>
    </source>
</evidence>
<dbReference type="EMBL" id="JBJQOH010000002">
    <property type="protein sequence ID" value="KAL3697247.1"/>
    <property type="molecule type" value="Genomic_DNA"/>
</dbReference>